<dbReference type="RefSeq" id="WP_218469699.1">
    <property type="nucleotide sequence ID" value="NZ_BAABJN010000011.1"/>
</dbReference>
<organism evidence="2 3">
    <name type="scientific">Nocardia iowensis</name>
    <dbReference type="NCBI Taxonomy" id="204891"/>
    <lineage>
        <taxon>Bacteria</taxon>
        <taxon>Bacillati</taxon>
        <taxon>Actinomycetota</taxon>
        <taxon>Actinomycetes</taxon>
        <taxon>Mycobacteriales</taxon>
        <taxon>Nocardiaceae</taxon>
        <taxon>Nocardia</taxon>
    </lineage>
</organism>
<proteinExistence type="predicted"/>
<evidence type="ECO:0000313" key="3">
    <source>
        <dbReference type="Proteomes" id="UP000694257"/>
    </source>
</evidence>
<gene>
    <name evidence="2" type="ORF">KV110_24900</name>
</gene>
<dbReference type="EMBL" id="CP078145">
    <property type="protein sequence ID" value="QXN88816.1"/>
    <property type="molecule type" value="Genomic_DNA"/>
</dbReference>
<feature type="region of interest" description="Disordered" evidence="1">
    <location>
        <begin position="80"/>
        <end position="105"/>
    </location>
</feature>
<dbReference type="Proteomes" id="UP000694257">
    <property type="component" value="Chromosome"/>
</dbReference>
<protein>
    <submittedName>
        <fullName evidence="2">Uncharacterized protein</fullName>
    </submittedName>
</protein>
<evidence type="ECO:0000256" key="1">
    <source>
        <dbReference type="SAM" id="MobiDB-lite"/>
    </source>
</evidence>
<accession>A0ABX8RN39</accession>
<reference evidence="2 3" key="1">
    <citation type="submission" date="2021-07" db="EMBL/GenBank/DDBJ databases">
        <title>Whole Genome Sequence of Nocardia Iowensis.</title>
        <authorList>
            <person name="Lamm A."/>
            <person name="Collins-Fairclough A.M."/>
            <person name="Bunk B."/>
            <person name="Sproer C."/>
        </authorList>
    </citation>
    <scope>NUCLEOTIDE SEQUENCE [LARGE SCALE GENOMIC DNA]</scope>
    <source>
        <strain evidence="2 3">NRRL 5646</strain>
    </source>
</reference>
<evidence type="ECO:0000313" key="2">
    <source>
        <dbReference type="EMBL" id="QXN88816.1"/>
    </source>
</evidence>
<sequence length="273" mass="28676">MGLFEHGEGLLDLIAAKDLGEPGVDGADDLVSSQVNHCWMVDVVGDGVFGREAAAVVGFVVVPVALHPAAGWGRRIDLQSPFEGPTAPNTPRQAQRDSKEGTSVRSMVGNSRSWVRVGLVIGVCATACGLILAIESGHVPAQAQSTSQSCKDQGKAIKEALPEDLQSAVDEIENAKDGKAVARGMDKLLTGVGNLEEGAETVIGFNLYASKDAFSPSIQESMDTLAKKAASKEEITDKEAVSLISAVLVSLMECAITACHNKVRRRAPRGWVG</sequence>
<keyword evidence="3" id="KW-1185">Reference proteome</keyword>
<name>A0ABX8RN39_NOCIO</name>